<dbReference type="STRING" id="1317117.ATO7_04350"/>
<keyword evidence="2" id="KW-0472">Membrane</keyword>
<evidence type="ECO:0000313" key="3">
    <source>
        <dbReference type="EMBL" id="ORE89079.1"/>
    </source>
</evidence>
<evidence type="ECO:0000313" key="4">
    <source>
        <dbReference type="Proteomes" id="UP000192342"/>
    </source>
</evidence>
<feature type="transmembrane region" description="Helical" evidence="2">
    <location>
        <begin position="53"/>
        <end position="75"/>
    </location>
</feature>
<accession>A0A1Y1SIR5</accession>
<sequence length="128" mass="14958">MSLYRFARLTAILSLLRRYRSQLFRMLFAALFALITAWQYQDVARFLDQHHPQWAALALLLKTLIVYAALLWVFWEFSRMLRGPQERAPAPSSRPAAQSATPTSTPSRLDQLIDKPRLRSRRQDILDD</sequence>
<keyword evidence="4" id="KW-1185">Reference proteome</keyword>
<keyword evidence="2" id="KW-0812">Transmembrane</keyword>
<feature type="transmembrane region" description="Helical" evidence="2">
    <location>
        <begin position="23"/>
        <end position="41"/>
    </location>
</feature>
<name>A0A1Y1SIR5_9GAMM</name>
<keyword evidence="2" id="KW-1133">Transmembrane helix</keyword>
<feature type="compositionally biased region" description="Basic and acidic residues" evidence="1">
    <location>
        <begin position="111"/>
        <end position="128"/>
    </location>
</feature>
<dbReference type="Proteomes" id="UP000192342">
    <property type="component" value="Unassembled WGS sequence"/>
</dbReference>
<reference evidence="3 4" key="1">
    <citation type="submission" date="2013-04" db="EMBL/GenBank/DDBJ databases">
        <title>Oceanococcus atlanticus 22II-S10r2 Genome Sequencing.</title>
        <authorList>
            <person name="Lai Q."/>
            <person name="Li G."/>
            <person name="Shao Z."/>
        </authorList>
    </citation>
    <scope>NUCLEOTIDE SEQUENCE [LARGE SCALE GENOMIC DNA]</scope>
    <source>
        <strain evidence="3 4">22II-S10r2</strain>
    </source>
</reference>
<evidence type="ECO:0000256" key="1">
    <source>
        <dbReference type="SAM" id="MobiDB-lite"/>
    </source>
</evidence>
<comment type="caution">
    <text evidence="3">The sequence shown here is derived from an EMBL/GenBank/DDBJ whole genome shotgun (WGS) entry which is preliminary data.</text>
</comment>
<proteinExistence type="predicted"/>
<feature type="region of interest" description="Disordered" evidence="1">
    <location>
        <begin position="85"/>
        <end position="128"/>
    </location>
</feature>
<organism evidence="3 4">
    <name type="scientific">Oceanococcus atlanticus</name>
    <dbReference type="NCBI Taxonomy" id="1317117"/>
    <lineage>
        <taxon>Bacteria</taxon>
        <taxon>Pseudomonadati</taxon>
        <taxon>Pseudomonadota</taxon>
        <taxon>Gammaproteobacteria</taxon>
        <taxon>Chromatiales</taxon>
        <taxon>Oceanococcaceae</taxon>
        <taxon>Oceanococcus</taxon>
    </lineage>
</organism>
<gene>
    <name evidence="3" type="ORF">ATO7_04350</name>
</gene>
<dbReference type="RefSeq" id="WP_083559880.1">
    <property type="nucleotide sequence ID" value="NZ_AQQV01000001.1"/>
</dbReference>
<protein>
    <submittedName>
        <fullName evidence="3">Uncharacterized protein</fullName>
    </submittedName>
</protein>
<dbReference type="EMBL" id="AQQV01000001">
    <property type="protein sequence ID" value="ORE89079.1"/>
    <property type="molecule type" value="Genomic_DNA"/>
</dbReference>
<evidence type="ECO:0000256" key="2">
    <source>
        <dbReference type="SAM" id="Phobius"/>
    </source>
</evidence>
<feature type="compositionally biased region" description="Low complexity" evidence="1">
    <location>
        <begin position="87"/>
        <end position="108"/>
    </location>
</feature>
<dbReference type="AlphaFoldDB" id="A0A1Y1SIR5"/>